<keyword evidence="1" id="KW-1133">Transmembrane helix</keyword>
<keyword evidence="1" id="KW-0472">Membrane</keyword>
<evidence type="ECO:0000256" key="1">
    <source>
        <dbReference type="SAM" id="Phobius"/>
    </source>
</evidence>
<dbReference type="EMBL" id="VUMT01000006">
    <property type="protein sequence ID" value="MSS63370.1"/>
    <property type="molecule type" value="Genomic_DNA"/>
</dbReference>
<dbReference type="RefSeq" id="WP_154518571.1">
    <property type="nucleotide sequence ID" value="NZ_VUMT01000006.1"/>
</dbReference>
<keyword evidence="1" id="KW-0812">Transmembrane</keyword>
<dbReference type="Proteomes" id="UP000482209">
    <property type="component" value="Unassembled WGS sequence"/>
</dbReference>
<gene>
    <name evidence="2" type="ORF">FYJ58_05700</name>
</gene>
<evidence type="ECO:0008006" key="4">
    <source>
        <dbReference type="Google" id="ProtNLM"/>
    </source>
</evidence>
<name>A0A6L5XWZ8_9FIRM</name>
<dbReference type="AlphaFoldDB" id="A0A6L5XWZ8"/>
<comment type="caution">
    <text evidence="2">The sequence shown here is derived from an EMBL/GenBank/DDBJ whole genome shotgun (WGS) entry which is preliminary data.</text>
</comment>
<evidence type="ECO:0000313" key="2">
    <source>
        <dbReference type="EMBL" id="MSS63370.1"/>
    </source>
</evidence>
<keyword evidence="3" id="KW-1185">Reference proteome</keyword>
<organism evidence="2 3">
    <name type="scientific">Velocimicrobium porci</name>
    <dbReference type="NCBI Taxonomy" id="2606634"/>
    <lineage>
        <taxon>Bacteria</taxon>
        <taxon>Bacillati</taxon>
        <taxon>Bacillota</taxon>
        <taxon>Clostridia</taxon>
        <taxon>Lachnospirales</taxon>
        <taxon>Lachnospiraceae</taxon>
        <taxon>Velocimicrobium</taxon>
    </lineage>
</organism>
<evidence type="ECO:0000313" key="3">
    <source>
        <dbReference type="Proteomes" id="UP000482209"/>
    </source>
</evidence>
<accession>A0A6L5XWZ8</accession>
<protein>
    <recommendedName>
        <fullName evidence="4">Zinc-finger domain-containing protein</fullName>
    </recommendedName>
</protein>
<feature type="transmembrane region" description="Helical" evidence="1">
    <location>
        <begin position="86"/>
        <end position="102"/>
    </location>
</feature>
<reference evidence="2 3" key="1">
    <citation type="submission" date="2019-08" db="EMBL/GenBank/DDBJ databases">
        <title>In-depth cultivation of the pig gut microbiome towards novel bacterial diversity and tailored functional studies.</title>
        <authorList>
            <person name="Wylensek D."/>
            <person name="Hitch T.C.A."/>
            <person name="Clavel T."/>
        </authorList>
    </citation>
    <scope>NUCLEOTIDE SEQUENCE [LARGE SCALE GENOMIC DNA]</scope>
    <source>
        <strain evidence="2 3">WCA-693-APC-MOT-I</strain>
    </source>
</reference>
<sequence>MDCKETQANIELFVKDKLDVKKLKEFLYHVEQCEECMDELEVYFTLYSGMQILEKDKDSGIDYRVDLKRKLRKGEETLRNFRLKKFRKILIFIVFILLIAIFL</sequence>
<proteinExistence type="predicted"/>